<evidence type="ECO:0000313" key="2">
    <source>
        <dbReference type="EMBL" id="MPR28652.1"/>
    </source>
</evidence>
<name>A0A5N7MNR5_9HYPH</name>
<reference evidence="2 3" key="1">
    <citation type="journal article" date="2019" name="Syst. Appl. Microbiol.">
        <title>Microvirga tunisiensis sp. nov., a root nodule symbiotic bacterium isolated from Lupinus micranthus and L. luteus grown in Northern Tunisia.</title>
        <authorList>
            <person name="Msaddak A."/>
            <person name="Rejili M."/>
            <person name="Duran D."/>
            <person name="Mars M."/>
            <person name="Palacios J.M."/>
            <person name="Ruiz-Argueso T."/>
            <person name="Rey L."/>
            <person name="Imperial J."/>
        </authorList>
    </citation>
    <scope>NUCLEOTIDE SEQUENCE [LARGE SCALE GENOMIC DNA]</scope>
    <source>
        <strain evidence="2 3">Lmie10</strain>
    </source>
</reference>
<evidence type="ECO:0000259" key="1">
    <source>
        <dbReference type="Pfam" id="PF03992"/>
    </source>
</evidence>
<evidence type="ECO:0000313" key="3">
    <source>
        <dbReference type="Proteomes" id="UP000403266"/>
    </source>
</evidence>
<sequence length="106" mass="12001">MHVIVWEFSVPSEHRLAFEEAYGPEGAWAVLFRTAPGYLGTELLRDEQTIGRYLTVDRWSTPEDFAAFKSASSAAYESLDRQCEGLVKRHRDLRDKATSSFTTAQA</sequence>
<accession>A0A5N7MNR5</accession>
<dbReference type="OrthoDB" id="120886at2"/>
<dbReference type="Pfam" id="PF03992">
    <property type="entry name" value="ABM"/>
    <property type="match status" value="1"/>
</dbReference>
<proteinExistence type="predicted"/>
<dbReference type="AlphaFoldDB" id="A0A5N7MNR5"/>
<gene>
    <name evidence="2" type="ORF">FS320_26795</name>
</gene>
<comment type="caution">
    <text evidence="2">The sequence shown here is derived from an EMBL/GenBank/DDBJ whole genome shotgun (WGS) entry which is preliminary data.</text>
</comment>
<protein>
    <recommendedName>
        <fullName evidence="1">ABM domain-containing protein</fullName>
    </recommendedName>
</protein>
<dbReference type="EMBL" id="VOSK01000161">
    <property type="protein sequence ID" value="MPR28652.1"/>
    <property type="molecule type" value="Genomic_DNA"/>
</dbReference>
<dbReference type="Gene3D" id="3.30.70.100">
    <property type="match status" value="1"/>
</dbReference>
<organism evidence="2 3">
    <name type="scientific">Microvirga tunisiensis</name>
    <dbReference type="NCBI Taxonomy" id="2108360"/>
    <lineage>
        <taxon>Bacteria</taxon>
        <taxon>Pseudomonadati</taxon>
        <taxon>Pseudomonadota</taxon>
        <taxon>Alphaproteobacteria</taxon>
        <taxon>Hyphomicrobiales</taxon>
        <taxon>Methylobacteriaceae</taxon>
        <taxon>Microvirga</taxon>
    </lineage>
</organism>
<dbReference type="InterPro" id="IPR011008">
    <property type="entry name" value="Dimeric_a/b-barrel"/>
</dbReference>
<keyword evidence="3" id="KW-1185">Reference proteome</keyword>
<dbReference type="InterPro" id="IPR007138">
    <property type="entry name" value="ABM_dom"/>
</dbReference>
<dbReference type="Proteomes" id="UP000403266">
    <property type="component" value="Unassembled WGS sequence"/>
</dbReference>
<feature type="domain" description="ABM" evidence="1">
    <location>
        <begin position="1"/>
        <end position="70"/>
    </location>
</feature>
<dbReference type="SUPFAM" id="SSF54909">
    <property type="entry name" value="Dimeric alpha+beta barrel"/>
    <property type="match status" value="1"/>
</dbReference>